<accession>G0MQZ5</accession>
<dbReference type="Pfam" id="PF04435">
    <property type="entry name" value="SPK"/>
    <property type="match status" value="1"/>
</dbReference>
<protein>
    <recommendedName>
        <fullName evidence="2">SPK domain-containing protein</fullName>
    </recommendedName>
</protein>
<gene>
    <name evidence="3" type="ORF">CAEBREN_04557</name>
</gene>
<feature type="compositionally biased region" description="Polar residues" evidence="1">
    <location>
        <begin position="173"/>
        <end position="192"/>
    </location>
</feature>
<feature type="domain" description="SPK" evidence="2">
    <location>
        <begin position="12"/>
        <end position="117"/>
    </location>
</feature>
<evidence type="ECO:0000313" key="3">
    <source>
        <dbReference type="EMBL" id="EGT41950.1"/>
    </source>
</evidence>
<sequence length="437" mass="49897">MQPVINARYEVMFRWLAEQDLDKYSNLSNKLLYQLYIEANHLKERVNNFRKNSEKMAEMIHASSEFSVAKKAKLFIFLNIPIKDERLLETLRKEDKNIVLRPIDHTIWMFRSNNGEVVYHGNEMRKLAIRAPDPNRNKGAKKRATLEEYSSHDFLLENQEPRAKKARSDPTGCPSTSNENQHSSNSASTNQIDLLPTDYNSIPIESRNQVLNNYYGWVQEMEGQSATTSNSKFVGAAGHDEPVSDEVFGQEDAVTGPVPTQIAEVNAASTSPSCSSTSQNYEKHEQLLLPKFEETPSPAPPPLELPPVKETPLVKMKNFNSSTNRNKVFEFLKLFALCLKDFDHLVPEAVDMMMSALKENLYLFSAANQNGILVKEVLEDFYYLISHWCGTSKILMRIHQNWKTDGQSDDKNEKFIPFDLLQMVLIDIIESLPSKTV</sequence>
<dbReference type="Proteomes" id="UP000008068">
    <property type="component" value="Unassembled WGS sequence"/>
</dbReference>
<dbReference type="AlphaFoldDB" id="G0MQZ5"/>
<keyword evidence="4" id="KW-1185">Reference proteome</keyword>
<proteinExistence type="predicted"/>
<evidence type="ECO:0000259" key="2">
    <source>
        <dbReference type="Pfam" id="PF04435"/>
    </source>
</evidence>
<evidence type="ECO:0000313" key="4">
    <source>
        <dbReference type="Proteomes" id="UP000008068"/>
    </source>
</evidence>
<organism evidence="4">
    <name type="scientific">Caenorhabditis brenneri</name>
    <name type="common">Nematode worm</name>
    <dbReference type="NCBI Taxonomy" id="135651"/>
    <lineage>
        <taxon>Eukaryota</taxon>
        <taxon>Metazoa</taxon>
        <taxon>Ecdysozoa</taxon>
        <taxon>Nematoda</taxon>
        <taxon>Chromadorea</taxon>
        <taxon>Rhabditida</taxon>
        <taxon>Rhabditina</taxon>
        <taxon>Rhabditomorpha</taxon>
        <taxon>Rhabditoidea</taxon>
        <taxon>Rhabditidae</taxon>
        <taxon>Peloderinae</taxon>
        <taxon>Caenorhabditis</taxon>
    </lineage>
</organism>
<dbReference type="EMBL" id="GL379808">
    <property type="protein sequence ID" value="EGT41950.1"/>
    <property type="molecule type" value="Genomic_DNA"/>
</dbReference>
<feature type="compositionally biased region" description="Basic and acidic residues" evidence="1">
    <location>
        <begin position="149"/>
        <end position="168"/>
    </location>
</feature>
<evidence type="ECO:0000256" key="1">
    <source>
        <dbReference type="SAM" id="MobiDB-lite"/>
    </source>
</evidence>
<reference evidence="4" key="1">
    <citation type="submission" date="2011-07" db="EMBL/GenBank/DDBJ databases">
        <authorList>
            <consortium name="Caenorhabditis brenneri Sequencing and Analysis Consortium"/>
            <person name="Wilson R.K."/>
        </authorList>
    </citation>
    <scope>NUCLEOTIDE SEQUENCE [LARGE SCALE GENOMIC DNA]</scope>
    <source>
        <strain evidence="4">PB2801</strain>
    </source>
</reference>
<name>G0MQZ5_CAEBE</name>
<dbReference type="InParanoid" id="G0MQZ5"/>
<feature type="region of interest" description="Disordered" evidence="1">
    <location>
        <begin position="149"/>
        <end position="192"/>
    </location>
</feature>
<dbReference type="HOGENOM" id="CLU_627356_0_0_1"/>
<dbReference type="InterPro" id="IPR006570">
    <property type="entry name" value="SPK_dom"/>
</dbReference>